<evidence type="ECO:0000259" key="2">
    <source>
        <dbReference type="Pfam" id="PF08241"/>
    </source>
</evidence>
<dbReference type="EMBL" id="BNCD01000001">
    <property type="protein sequence ID" value="GHH69735.1"/>
    <property type="molecule type" value="Genomic_DNA"/>
</dbReference>
<dbReference type="SUPFAM" id="SSF53335">
    <property type="entry name" value="S-adenosyl-L-methionine-dependent methyltransferases"/>
    <property type="match status" value="1"/>
</dbReference>
<reference evidence="3" key="1">
    <citation type="journal article" date="2014" name="Int. J. Syst. Evol. Microbiol.">
        <title>Complete genome sequence of Corynebacterium casei LMG S-19264T (=DSM 44701T), isolated from a smear-ripened cheese.</title>
        <authorList>
            <consortium name="US DOE Joint Genome Institute (JGI-PGF)"/>
            <person name="Walter F."/>
            <person name="Albersmeier A."/>
            <person name="Kalinowski J."/>
            <person name="Ruckert C."/>
        </authorList>
    </citation>
    <scope>NUCLEOTIDE SEQUENCE</scope>
    <source>
        <strain evidence="3">JCM 5069</strain>
    </source>
</reference>
<comment type="caution">
    <text evidence="3">The sequence shown here is derived from an EMBL/GenBank/DDBJ whole genome shotgun (WGS) entry which is preliminary data.</text>
</comment>
<evidence type="ECO:0000313" key="4">
    <source>
        <dbReference type="Proteomes" id="UP000603708"/>
    </source>
</evidence>
<feature type="region of interest" description="Disordered" evidence="1">
    <location>
        <begin position="1"/>
        <end position="24"/>
    </location>
</feature>
<accession>A0A919FQC7</accession>
<dbReference type="InterPro" id="IPR013216">
    <property type="entry name" value="Methyltransf_11"/>
</dbReference>
<dbReference type="Proteomes" id="UP000603708">
    <property type="component" value="Unassembled WGS sequence"/>
</dbReference>
<dbReference type="InterPro" id="IPR029063">
    <property type="entry name" value="SAM-dependent_MTases_sf"/>
</dbReference>
<dbReference type="RefSeq" id="WP_189928968.1">
    <property type="nucleotide sequence ID" value="NZ_BNCD01000001.1"/>
</dbReference>
<dbReference type="Gene3D" id="3.40.50.150">
    <property type="entry name" value="Vaccinia Virus protein VP39"/>
    <property type="match status" value="1"/>
</dbReference>
<dbReference type="PANTHER" id="PTHR43460:SF1">
    <property type="entry name" value="METHYLTRANSFERASE TYPE 11 DOMAIN-CONTAINING PROTEIN"/>
    <property type="match status" value="1"/>
</dbReference>
<protein>
    <submittedName>
        <fullName evidence="3">Methyltransferase type 11</fullName>
    </submittedName>
</protein>
<dbReference type="PANTHER" id="PTHR43460">
    <property type="entry name" value="METHYLTRANSFERASE"/>
    <property type="match status" value="1"/>
</dbReference>
<evidence type="ECO:0000313" key="3">
    <source>
        <dbReference type="EMBL" id="GHH69735.1"/>
    </source>
</evidence>
<keyword evidence="4" id="KW-1185">Reference proteome</keyword>
<feature type="domain" description="Methyltransferase type 11" evidence="2">
    <location>
        <begin position="75"/>
        <end position="161"/>
    </location>
</feature>
<proteinExistence type="predicted"/>
<keyword evidence="3" id="KW-0808">Transferase</keyword>
<dbReference type="GO" id="GO:0032259">
    <property type="term" value="P:methylation"/>
    <property type="evidence" value="ECO:0007669"/>
    <property type="project" value="UniProtKB-KW"/>
</dbReference>
<dbReference type="CDD" id="cd02440">
    <property type="entry name" value="AdoMet_MTases"/>
    <property type="match status" value="1"/>
</dbReference>
<dbReference type="Pfam" id="PF08241">
    <property type="entry name" value="Methyltransf_11"/>
    <property type="match status" value="1"/>
</dbReference>
<organism evidence="3 4">
    <name type="scientific">Streptomyces sulfonofaciens</name>
    <dbReference type="NCBI Taxonomy" id="68272"/>
    <lineage>
        <taxon>Bacteria</taxon>
        <taxon>Bacillati</taxon>
        <taxon>Actinomycetota</taxon>
        <taxon>Actinomycetes</taxon>
        <taxon>Kitasatosporales</taxon>
        <taxon>Streptomycetaceae</taxon>
        <taxon>Streptomyces</taxon>
    </lineage>
</organism>
<evidence type="ECO:0000256" key="1">
    <source>
        <dbReference type="SAM" id="MobiDB-lite"/>
    </source>
</evidence>
<reference evidence="3" key="2">
    <citation type="submission" date="2020-09" db="EMBL/GenBank/DDBJ databases">
        <authorList>
            <person name="Sun Q."/>
            <person name="Ohkuma M."/>
        </authorList>
    </citation>
    <scope>NUCLEOTIDE SEQUENCE</scope>
    <source>
        <strain evidence="3">JCM 5069</strain>
    </source>
</reference>
<gene>
    <name evidence="3" type="ORF">GCM10018793_02660</name>
</gene>
<dbReference type="AlphaFoldDB" id="A0A919FQC7"/>
<name>A0A919FQC7_9ACTN</name>
<keyword evidence="3" id="KW-0489">Methyltransferase</keyword>
<dbReference type="InterPro" id="IPR052939">
    <property type="entry name" value="23S_rRNA_MeTrnsfrase_RlmA"/>
</dbReference>
<dbReference type="GO" id="GO:0008757">
    <property type="term" value="F:S-adenosylmethionine-dependent methyltransferase activity"/>
    <property type="evidence" value="ECO:0007669"/>
    <property type="project" value="InterPro"/>
</dbReference>
<sequence length="276" mass="30181">MTDPSDPTAHPAAPHPAAARPTASRPFDELVAEAEAVSVDGWDFSWLDGRATEQRPEWGYQRLMAERMAGASAALDVQTGGGEVLAGVPRLAPLTAATESWPPNIAKATALLHPRGAVVVADPDEPPLPFADGAFDLVTSRHPVTVWWREIARVLRPGGTYLSQQVGPASVFELVEYFTGPRTEEERRGRHPDTARRAAAAAGLDVVDLRSARLRIEFFDIGAVVYFLRKVIWMVPGFTVDRHRARLRELDALIRAEGPFVAHSTRYLVEARKPAA</sequence>